<evidence type="ECO:0000313" key="5">
    <source>
        <dbReference type="EMBL" id="MFK2825972.1"/>
    </source>
</evidence>
<gene>
    <name evidence="4" type="primary">tgl</name>
    <name evidence="5" type="ORF">QYG89_09890</name>
</gene>
<name>A0ABW8I8Z2_9BACI</name>
<dbReference type="EC" id="2.3.2.13" evidence="4"/>
<dbReference type="GO" id="GO:0003810">
    <property type="term" value="F:protein-glutamine gamma-glutamyltransferase activity"/>
    <property type="evidence" value="ECO:0007669"/>
    <property type="project" value="UniProtKB-EC"/>
</dbReference>
<keyword evidence="3 4" id="KW-0012">Acyltransferase</keyword>
<dbReference type="Pfam" id="PF20085">
    <property type="entry name" value="TGL"/>
    <property type="match status" value="1"/>
</dbReference>
<reference evidence="5 6" key="1">
    <citation type="submission" date="2023-07" db="EMBL/GenBank/DDBJ databases">
        <title>Bacillus lucianemedeirus sp. nov, a new species isolated from an immunobiological production facility.</title>
        <authorList>
            <person name="Costa L.V."/>
            <person name="Miranda R.V.S.L."/>
            <person name="Brandao M.L.L."/>
            <person name="Reis C.M.F."/>
            <person name="Frazao A.M."/>
            <person name="Cruz F.V."/>
            <person name="Baio P.V.P."/>
            <person name="Veras J.F.C."/>
            <person name="Ramos J.N."/>
            <person name="Vieira V."/>
        </authorList>
    </citation>
    <scope>NUCLEOTIDE SEQUENCE [LARGE SCALE GENOMIC DNA]</scope>
    <source>
        <strain evidence="5 6">B190/17</strain>
    </source>
</reference>
<organism evidence="5 6">
    <name type="scientific">Bacillus lumedeiriae</name>
    <dbReference type="NCBI Taxonomy" id="3058829"/>
    <lineage>
        <taxon>Bacteria</taxon>
        <taxon>Bacillati</taxon>
        <taxon>Bacillota</taxon>
        <taxon>Bacilli</taxon>
        <taxon>Bacillales</taxon>
        <taxon>Bacillaceae</taxon>
        <taxon>Bacillus</taxon>
    </lineage>
</organism>
<keyword evidence="2 4" id="KW-0749">Sporulation</keyword>
<evidence type="ECO:0000256" key="4">
    <source>
        <dbReference type="HAMAP-Rule" id="MF_00727"/>
    </source>
</evidence>
<keyword evidence="1 4" id="KW-0808">Transferase</keyword>
<evidence type="ECO:0000313" key="6">
    <source>
        <dbReference type="Proteomes" id="UP001619911"/>
    </source>
</evidence>
<comment type="function">
    <text evidence="4">Probably plays a role in the assembly of the spore coat proteins by catalyzing epsilon-(gamma-glutamyl)lysine cross-links.</text>
</comment>
<sequence>MIQLSGMPFQQSNMWPPGSIENIIVQQMIEDPIVYSYQSFDELSFELELRKNIILSARALNQSNPQFAVFANARSNPQYWYLTSIGGFRLRPDVRPSDAIRDIYMNSSQYAFECATAMLIIYYHAVLNVMGEFLFNQLFQGIYLYSWHADPDLGITSKYTERFLPGDIAYFKNPDFNPEAPQWRGENAVILEDGTYFGHGIGIGTAEQIIGALNQGRIPGSVQSAYLTNLVVRPSFEYLARISKMQRDEWPQKSTAAIIQHNKSSIPYDQYVFLLNLVYKNKKIS</sequence>
<comment type="caution">
    <text evidence="5">The sequence shown here is derived from an EMBL/GenBank/DDBJ whole genome shotgun (WGS) entry which is preliminary data.</text>
</comment>
<keyword evidence="6" id="KW-1185">Reference proteome</keyword>
<dbReference type="HAMAP" id="MF_00727">
    <property type="entry name" value="Tgl"/>
    <property type="match status" value="1"/>
</dbReference>
<dbReference type="RefSeq" id="WP_404316847.1">
    <property type="nucleotide sequence ID" value="NZ_JAUIYO010000006.1"/>
</dbReference>
<accession>A0ABW8I8Z2</accession>
<dbReference type="NCBIfam" id="NF002869">
    <property type="entry name" value="PRK03187.1"/>
    <property type="match status" value="1"/>
</dbReference>
<comment type="catalytic activity">
    <reaction evidence="4">
        <text>L-glutaminyl-[protein] + L-lysyl-[protein] = [protein]-L-lysyl-N(6)-5-L-glutamyl-[protein] + NH4(+)</text>
        <dbReference type="Rhea" id="RHEA:54816"/>
        <dbReference type="Rhea" id="RHEA-COMP:9752"/>
        <dbReference type="Rhea" id="RHEA-COMP:10207"/>
        <dbReference type="Rhea" id="RHEA-COMP:14005"/>
        <dbReference type="ChEBI" id="CHEBI:28938"/>
        <dbReference type="ChEBI" id="CHEBI:29969"/>
        <dbReference type="ChEBI" id="CHEBI:30011"/>
        <dbReference type="ChEBI" id="CHEBI:138370"/>
        <dbReference type="EC" id="2.3.2.13"/>
    </reaction>
</comment>
<dbReference type="Proteomes" id="UP001619911">
    <property type="component" value="Unassembled WGS sequence"/>
</dbReference>
<evidence type="ECO:0000256" key="1">
    <source>
        <dbReference type="ARBA" id="ARBA00022679"/>
    </source>
</evidence>
<protein>
    <recommendedName>
        <fullName evidence="4">Protein-glutamine gamma-glutamyltransferase</fullName>
        <ecNumber evidence="4">2.3.2.13</ecNumber>
    </recommendedName>
    <alternativeName>
        <fullName evidence="4">Transglutaminase</fullName>
        <shortName evidence="4">TGase</shortName>
    </alternativeName>
</protein>
<evidence type="ECO:0000256" key="3">
    <source>
        <dbReference type="ARBA" id="ARBA00023315"/>
    </source>
</evidence>
<proteinExistence type="inferred from homology"/>
<evidence type="ECO:0000256" key="2">
    <source>
        <dbReference type="ARBA" id="ARBA00022969"/>
    </source>
</evidence>
<dbReference type="EMBL" id="JAUIYO010000006">
    <property type="protein sequence ID" value="MFK2825972.1"/>
    <property type="molecule type" value="Genomic_DNA"/>
</dbReference>
<dbReference type="InterPro" id="IPR020916">
    <property type="entry name" value="Gln_gamma-glutamylTfrase_bac"/>
</dbReference>
<comment type="similarity">
    <text evidence="4">Belongs to the bacillus TGase family.</text>
</comment>